<gene>
    <name evidence="2" type="ORF">ENM78_02285</name>
</gene>
<dbReference type="Pfam" id="PF01206">
    <property type="entry name" value="TusA"/>
    <property type="match status" value="1"/>
</dbReference>
<dbReference type="PROSITE" id="PS01148">
    <property type="entry name" value="UPF0033"/>
    <property type="match status" value="1"/>
</dbReference>
<dbReference type="SUPFAM" id="SSF64307">
    <property type="entry name" value="SirA-like"/>
    <property type="match status" value="1"/>
</dbReference>
<comment type="caution">
    <text evidence="2">The sequence shown here is derived from an EMBL/GenBank/DDBJ whole genome shotgun (WGS) entry which is preliminary data.</text>
</comment>
<dbReference type="Gene3D" id="3.30.110.40">
    <property type="entry name" value="TusA-like domain"/>
    <property type="match status" value="1"/>
</dbReference>
<sequence>MNQLDFRGEDCPGPLVKTIRALTKVSRGEQLTVLTTSKECVEMIKQTIEALEIAKIEIHSRNNYYEIKVYPEKTIEN</sequence>
<dbReference type="CDD" id="cd00291">
    <property type="entry name" value="SirA_YedF_YeeD"/>
    <property type="match status" value="1"/>
</dbReference>
<dbReference type="AlphaFoldDB" id="A0A7J3ZJP6"/>
<name>A0A7J3ZJP6_9CREN</name>
<evidence type="ECO:0000259" key="1">
    <source>
        <dbReference type="PROSITE" id="PS01148"/>
    </source>
</evidence>
<feature type="domain" description="UPF0033" evidence="1">
    <location>
        <begin position="4"/>
        <end position="28"/>
    </location>
</feature>
<evidence type="ECO:0000313" key="2">
    <source>
        <dbReference type="EMBL" id="HHQ80279.1"/>
    </source>
</evidence>
<dbReference type="InterPro" id="IPR036868">
    <property type="entry name" value="TusA-like_sf"/>
</dbReference>
<dbReference type="PANTHER" id="PTHR33279">
    <property type="entry name" value="SULFUR CARRIER PROTEIN YEDF-RELATED"/>
    <property type="match status" value="1"/>
</dbReference>
<organism evidence="2">
    <name type="scientific">Fervidicoccus fontis</name>
    <dbReference type="NCBI Taxonomy" id="683846"/>
    <lineage>
        <taxon>Archaea</taxon>
        <taxon>Thermoproteota</taxon>
        <taxon>Thermoprotei</taxon>
        <taxon>Fervidicoccales</taxon>
        <taxon>Fervidicoccaceae</taxon>
        <taxon>Fervidicoccus</taxon>
    </lineage>
</organism>
<dbReference type="InterPro" id="IPR001455">
    <property type="entry name" value="TusA-like"/>
</dbReference>
<accession>A0A7J3ZJP6</accession>
<dbReference type="PANTHER" id="PTHR33279:SF18">
    <property type="entry name" value="SULFUR CARRIER PROTEIN MJ0990-RELATED"/>
    <property type="match status" value="1"/>
</dbReference>
<protein>
    <recommendedName>
        <fullName evidence="1">UPF0033 domain-containing protein</fullName>
    </recommendedName>
</protein>
<proteinExistence type="predicted"/>
<reference evidence="2" key="1">
    <citation type="journal article" date="2020" name="mSystems">
        <title>Genome- and Community-Level Interaction Insights into Carbon Utilization and Element Cycling Functions of Hydrothermarchaeota in Hydrothermal Sediment.</title>
        <authorList>
            <person name="Zhou Z."/>
            <person name="Liu Y."/>
            <person name="Xu W."/>
            <person name="Pan J."/>
            <person name="Luo Z.H."/>
            <person name="Li M."/>
        </authorList>
    </citation>
    <scope>NUCLEOTIDE SEQUENCE [LARGE SCALE GENOMIC DNA]</scope>
    <source>
        <strain evidence="2">SpSt-1116</strain>
    </source>
</reference>
<dbReference type="EMBL" id="DRZC01000031">
    <property type="protein sequence ID" value="HHQ80279.1"/>
    <property type="molecule type" value="Genomic_DNA"/>
</dbReference>